<dbReference type="CDD" id="cd10456">
    <property type="entry name" value="GIY-YIG_UPF0213"/>
    <property type="match status" value="1"/>
</dbReference>
<name>A0ABW9YUY6_9HYPH</name>
<evidence type="ECO:0000259" key="2">
    <source>
        <dbReference type="PROSITE" id="PS50164"/>
    </source>
</evidence>
<dbReference type="Gene3D" id="3.40.1440.10">
    <property type="entry name" value="GIY-YIG endonuclease"/>
    <property type="match status" value="1"/>
</dbReference>
<protein>
    <submittedName>
        <fullName evidence="3">GIY-YIG nuclease family protein</fullName>
    </submittedName>
</protein>
<dbReference type="InterPro" id="IPR035901">
    <property type="entry name" value="GIY-YIG_endonuc_sf"/>
</dbReference>
<comment type="similarity">
    <text evidence="1">Belongs to the UPF0213 family.</text>
</comment>
<dbReference type="EMBL" id="JAAAXJ010000002">
    <property type="protein sequence ID" value="NBJ23925.1"/>
    <property type="molecule type" value="Genomic_DNA"/>
</dbReference>
<comment type="caution">
    <text evidence="3">The sequence shown here is derived from an EMBL/GenBank/DDBJ whole genome shotgun (WGS) entry which is preliminary data.</text>
</comment>
<gene>
    <name evidence="3" type="ORF">GR303_06090</name>
</gene>
<proteinExistence type="inferred from homology"/>
<evidence type="ECO:0000313" key="3">
    <source>
        <dbReference type="EMBL" id="NBJ23925.1"/>
    </source>
</evidence>
<reference evidence="3 4" key="1">
    <citation type="submission" date="2020-01" db="EMBL/GenBank/DDBJ databases">
        <title>Microvirga sp. nov., an arsenate reduction bacterium isolated from Tibet hotspring sediments.</title>
        <authorList>
            <person name="Yuan C.-G."/>
        </authorList>
    </citation>
    <scope>NUCLEOTIDE SEQUENCE [LARGE SCALE GENOMIC DNA]</scope>
    <source>
        <strain evidence="3 4">SYSU G3D203</strain>
    </source>
</reference>
<dbReference type="PROSITE" id="PS50164">
    <property type="entry name" value="GIY_YIG"/>
    <property type="match status" value="1"/>
</dbReference>
<dbReference type="PANTHER" id="PTHR34477:SF1">
    <property type="entry name" value="UPF0213 PROTEIN YHBQ"/>
    <property type="match status" value="1"/>
</dbReference>
<feature type="domain" description="GIY-YIG" evidence="2">
    <location>
        <begin position="3"/>
        <end position="80"/>
    </location>
</feature>
<sequence>MGQGCWFYILHCADGSYYVGTSRLDDLETRVSQHNLGLFGGYTAKRRPVSLAYSVHFDRITDAIAYERQVKRWTRAKKEALIRGDFELLHELAKRPPARQS</sequence>
<dbReference type="RefSeq" id="WP_161725480.1">
    <property type="nucleotide sequence ID" value="NZ_JAAAXI010000020.1"/>
</dbReference>
<dbReference type="SUPFAM" id="SSF82771">
    <property type="entry name" value="GIY-YIG endonuclease"/>
    <property type="match status" value="1"/>
</dbReference>
<dbReference type="Pfam" id="PF01541">
    <property type="entry name" value="GIY-YIG"/>
    <property type="match status" value="1"/>
</dbReference>
<evidence type="ECO:0000256" key="1">
    <source>
        <dbReference type="ARBA" id="ARBA00007435"/>
    </source>
</evidence>
<dbReference type="PANTHER" id="PTHR34477">
    <property type="entry name" value="UPF0213 PROTEIN YHBQ"/>
    <property type="match status" value="1"/>
</dbReference>
<dbReference type="InterPro" id="IPR050190">
    <property type="entry name" value="UPF0213_domain"/>
</dbReference>
<evidence type="ECO:0000313" key="4">
    <source>
        <dbReference type="Proteomes" id="UP000818323"/>
    </source>
</evidence>
<dbReference type="Proteomes" id="UP000818323">
    <property type="component" value="Unassembled WGS sequence"/>
</dbReference>
<dbReference type="InterPro" id="IPR000305">
    <property type="entry name" value="GIY-YIG_endonuc"/>
</dbReference>
<organism evidence="3 4">
    <name type="scientific">Microvirga arsenatis</name>
    <dbReference type="NCBI Taxonomy" id="2692265"/>
    <lineage>
        <taxon>Bacteria</taxon>
        <taxon>Pseudomonadati</taxon>
        <taxon>Pseudomonadota</taxon>
        <taxon>Alphaproteobacteria</taxon>
        <taxon>Hyphomicrobiales</taxon>
        <taxon>Methylobacteriaceae</taxon>
        <taxon>Microvirga</taxon>
    </lineage>
</organism>
<keyword evidence="4" id="KW-1185">Reference proteome</keyword>
<accession>A0ABW9YUY6</accession>